<name>A0A2T0KFJ7_9ACTN</name>
<gene>
    <name evidence="3" type="ORF">CLV67_105327</name>
</gene>
<proteinExistence type="predicted"/>
<protein>
    <submittedName>
        <fullName evidence="3">Uncharacterized protein</fullName>
    </submittedName>
</protein>
<feature type="transmembrane region" description="Helical" evidence="2">
    <location>
        <begin position="176"/>
        <end position="195"/>
    </location>
</feature>
<dbReference type="Proteomes" id="UP000239415">
    <property type="component" value="Unassembled WGS sequence"/>
</dbReference>
<keyword evidence="2" id="KW-0812">Transmembrane</keyword>
<dbReference type="RefSeq" id="WP_106318809.1">
    <property type="nucleotide sequence ID" value="NZ_BOMO01000033.1"/>
</dbReference>
<evidence type="ECO:0000256" key="1">
    <source>
        <dbReference type="SAM" id="MobiDB-lite"/>
    </source>
</evidence>
<accession>A0A2T0KFJ7</accession>
<evidence type="ECO:0000256" key="2">
    <source>
        <dbReference type="SAM" id="Phobius"/>
    </source>
</evidence>
<dbReference type="EMBL" id="PVMZ01000005">
    <property type="protein sequence ID" value="PRX22150.1"/>
    <property type="molecule type" value="Genomic_DNA"/>
</dbReference>
<evidence type="ECO:0000313" key="3">
    <source>
        <dbReference type="EMBL" id="PRX22150.1"/>
    </source>
</evidence>
<keyword evidence="4" id="KW-1185">Reference proteome</keyword>
<organism evidence="3 4">
    <name type="scientific">Actinoplanes italicus</name>
    <dbReference type="NCBI Taxonomy" id="113567"/>
    <lineage>
        <taxon>Bacteria</taxon>
        <taxon>Bacillati</taxon>
        <taxon>Actinomycetota</taxon>
        <taxon>Actinomycetes</taxon>
        <taxon>Micromonosporales</taxon>
        <taxon>Micromonosporaceae</taxon>
        <taxon>Actinoplanes</taxon>
    </lineage>
</organism>
<keyword evidence="2" id="KW-0472">Membrane</keyword>
<reference evidence="3 4" key="1">
    <citation type="submission" date="2018-03" db="EMBL/GenBank/DDBJ databases">
        <title>Genomic Encyclopedia of Archaeal and Bacterial Type Strains, Phase II (KMG-II): from individual species to whole genera.</title>
        <authorList>
            <person name="Goeker M."/>
        </authorList>
    </citation>
    <scope>NUCLEOTIDE SEQUENCE [LARGE SCALE GENOMIC DNA]</scope>
    <source>
        <strain evidence="3 4">DSM 43146</strain>
    </source>
</reference>
<keyword evidence="2" id="KW-1133">Transmembrane helix</keyword>
<comment type="caution">
    <text evidence="3">The sequence shown here is derived from an EMBL/GenBank/DDBJ whole genome shotgun (WGS) entry which is preliminary data.</text>
</comment>
<dbReference type="OrthoDB" id="9794455at2"/>
<evidence type="ECO:0000313" key="4">
    <source>
        <dbReference type="Proteomes" id="UP000239415"/>
    </source>
</evidence>
<dbReference type="AlphaFoldDB" id="A0A2T0KFJ7"/>
<sequence length="333" mass="35818">MPEPLAPWWRDAHDAAQLLASRLDAAAGQAGRDGVYTPPPGSPPPRRRRQPGSLRHLAEVIRTHRLTPGVSVDKDIVAKVLAGELRYITDPVLVVGVAKAAHLIAETPFDDDDAQRLSVASTRVAALVEAAEQADRDAPALLPAPRPALERREAGPMVLEATVTVRRPGRRRRRGLIIGTSLVALSCVTAGLFVVRSNAKTDAPCRDGASGDDIIAATTSVFSDDGATRLSPTLDFDQMNGSARYARHAGRTYYWGRAGSDDHDPHSGGTRVRWRTADGDWHSCATALAVTERGYVHTPAVATTIGGEPVTVQICLWRDDPRRENCTEQISTG</sequence>
<feature type="region of interest" description="Disordered" evidence="1">
    <location>
        <begin position="29"/>
        <end position="52"/>
    </location>
</feature>